<dbReference type="GO" id="GO:0006351">
    <property type="term" value="P:DNA-templated transcription"/>
    <property type="evidence" value="ECO:0007669"/>
    <property type="project" value="TreeGrafter"/>
</dbReference>
<evidence type="ECO:0000313" key="3">
    <source>
        <dbReference type="Proteomes" id="UP000034265"/>
    </source>
</evidence>
<dbReference type="EMBL" id="LCOT01000050">
    <property type="protein sequence ID" value="KKU82350.1"/>
    <property type="molecule type" value="Genomic_DNA"/>
</dbReference>
<dbReference type="SUPFAM" id="SSF143430">
    <property type="entry name" value="TTP0101/SSO1404-like"/>
    <property type="match status" value="1"/>
</dbReference>
<organism evidence="2 3">
    <name type="scientific">Candidatus Amesbacteria bacterium GW2011_GWC2_47_8</name>
    <dbReference type="NCBI Taxonomy" id="1618367"/>
    <lineage>
        <taxon>Bacteria</taxon>
        <taxon>Candidatus Amesiibacteriota</taxon>
    </lineage>
</organism>
<dbReference type="AlphaFoldDB" id="A0A0G1WJG0"/>
<name>A0A0G1WJG0_9BACT</name>
<dbReference type="Proteomes" id="UP000034265">
    <property type="component" value="Unassembled WGS sequence"/>
</dbReference>
<dbReference type="InterPro" id="IPR048846">
    <property type="entry name" value="PaaX-like_central"/>
</dbReference>
<reference evidence="2 3" key="1">
    <citation type="journal article" date="2015" name="Nature">
        <title>rRNA introns, odd ribosomes, and small enigmatic genomes across a large radiation of phyla.</title>
        <authorList>
            <person name="Brown C.T."/>
            <person name="Hug L.A."/>
            <person name="Thomas B.C."/>
            <person name="Sharon I."/>
            <person name="Castelle C.J."/>
            <person name="Singh A."/>
            <person name="Wilkins M.J."/>
            <person name="Williams K.H."/>
            <person name="Banfield J.F."/>
        </authorList>
    </citation>
    <scope>NUCLEOTIDE SEQUENCE [LARGE SCALE GENOMIC DNA]</scope>
</reference>
<evidence type="ECO:0000313" key="2">
    <source>
        <dbReference type="EMBL" id="KKU82350.1"/>
    </source>
</evidence>
<dbReference type="PANTHER" id="PTHR30319">
    <property type="entry name" value="PHENYLACETIC ACID REGULATOR-RELATED TRANSCRIPTIONAL REPRESSOR"/>
    <property type="match status" value="1"/>
</dbReference>
<accession>A0A0G1WJG0</accession>
<sequence>MVEVFFPMKRESLDTVLHKSLPVIDDYFPSIVKQVANKLQRKGWVEKKETPEGFVIKITDKGRIQTLKFKLAEMKPPKVRWDGKWRMVFFDIAELERGKRDRLRIYLRQLGMERMQESVWVSPYDVFDQVKYLREVLGVPHGVKLAELDWIENEKELKEIFEIG</sequence>
<dbReference type="PANTHER" id="PTHR30319:SF1">
    <property type="entry name" value="TRANSCRIPTIONAL REPRESSOR PAAX"/>
    <property type="match status" value="1"/>
</dbReference>
<evidence type="ECO:0000259" key="1">
    <source>
        <dbReference type="Pfam" id="PF20803"/>
    </source>
</evidence>
<dbReference type="Gene3D" id="3.30.70.2650">
    <property type="match status" value="1"/>
</dbReference>
<feature type="domain" description="Transcriptional repressor PaaX-like central Cas2-like" evidence="1">
    <location>
        <begin position="80"/>
        <end position="149"/>
    </location>
</feature>
<protein>
    <submittedName>
        <fullName evidence="2">Transcriptional regulator, PaaX family</fullName>
    </submittedName>
</protein>
<proteinExistence type="predicted"/>
<comment type="caution">
    <text evidence="2">The sequence shown here is derived from an EMBL/GenBank/DDBJ whole genome shotgun (WGS) entry which is preliminary data.</text>
</comment>
<dbReference type="Pfam" id="PF20803">
    <property type="entry name" value="PaaX_M"/>
    <property type="match status" value="1"/>
</dbReference>
<gene>
    <name evidence="2" type="ORF">UY11_C0050G0005</name>
</gene>